<dbReference type="HOGENOM" id="CLU_052810_1_0_5"/>
<proteinExistence type="predicted"/>
<evidence type="ECO:0000259" key="1">
    <source>
        <dbReference type="Pfam" id="PF13403"/>
    </source>
</evidence>
<keyword evidence="3" id="KW-1185">Reference proteome</keyword>
<dbReference type="SUPFAM" id="SSF51294">
    <property type="entry name" value="Hedgehog/intein (Hint) domain"/>
    <property type="match status" value="1"/>
</dbReference>
<dbReference type="InterPro" id="IPR036844">
    <property type="entry name" value="Hint_dom_sf"/>
</dbReference>
<dbReference type="KEGG" id="kvl:KVU_1676"/>
<dbReference type="AlphaFoldDB" id="F9YAI4"/>
<evidence type="ECO:0000313" key="3">
    <source>
        <dbReference type="Proteomes" id="UP000000692"/>
    </source>
</evidence>
<dbReference type="InterPro" id="IPR028992">
    <property type="entry name" value="Hedgehog/Intein_dom"/>
</dbReference>
<dbReference type="Gene3D" id="2.170.16.10">
    <property type="entry name" value="Hedgehog/Intein (Hint) domain"/>
    <property type="match status" value="1"/>
</dbReference>
<name>F9YAI4_KETVW</name>
<protein>
    <submittedName>
        <fullName evidence="2">Hemolysin-type calcium-binding region</fullName>
    </submittedName>
</protein>
<dbReference type="RefSeq" id="WP_013384871.1">
    <property type="nucleotide sequence ID" value="NC_017384.1"/>
</dbReference>
<gene>
    <name evidence="2" type="ordered locus">KVU_1676</name>
</gene>
<evidence type="ECO:0000313" key="2">
    <source>
        <dbReference type="EMBL" id="AEM41515.1"/>
    </source>
</evidence>
<dbReference type="Proteomes" id="UP000000692">
    <property type="component" value="Chromosome"/>
</dbReference>
<organism evidence="2 3">
    <name type="scientific">Ketogulonicigenium vulgare (strain WSH-001)</name>
    <dbReference type="NCBI Taxonomy" id="759362"/>
    <lineage>
        <taxon>Bacteria</taxon>
        <taxon>Pseudomonadati</taxon>
        <taxon>Pseudomonadota</taxon>
        <taxon>Alphaproteobacteria</taxon>
        <taxon>Rhodobacterales</taxon>
        <taxon>Roseobacteraceae</taxon>
        <taxon>Ketogulonicigenium</taxon>
    </lineage>
</organism>
<dbReference type="OrthoDB" id="6305173at2"/>
<sequence>MAEVTLNADGEGSYLLPVYFTGEDDTVAVNVTQGFRGSIVVSGHYNDGEIESLSLSLPDGWRLALRERGRAAALEVEAWVAYDIFDAGGALRGPITISANYISVPCFTRDTWIETAGGPVLIQNLTPGDLVMTRDHGARPIRWIGKRNLDADELETFPSLRPVRIKAGALGRGVPQDDLLVSQQHRMLVRSRIARRLFESAEVLIAAKQLLQVEGIDIAEDVSAVEYYHMMFDQHEVVSANGAPTESLYTGAESMRAISPAAQEEIFTLFPELRDYDDTPPPARPLASSRAGRRLVVRHLKNNLPLLSP</sequence>
<dbReference type="Pfam" id="PF13403">
    <property type="entry name" value="Hint_2"/>
    <property type="match status" value="1"/>
</dbReference>
<dbReference type="EMBL" id="CP002018">
    <property type="protein sequence ID" value="AEM41515.1"/>
    <property type="molecule type" value="Genomic_DNA"/>
</dbReference>
<dbReference type="eggNOG" id="COG2931">
    <property type="taxonomic scope" value="Bacteria"/>
</dbReference>
<feature type="domain" description="Hedgehog/Intein (Hint)" evidence="1">
    <location>
        <begin position="105"/>
        <end position="251"/>
    </location>
</feature>
<accession>F9YAI4</accession>
<reference evidence="2 3" key="1">
    <citation type="journal article" date="2011" name="J. Bacteriol.">
        <title>Complete genome sequence of the industrial strain Ketogulonicigenium vulgare WSH-001.</title>
        <authorList>
            <person name="Liu L."/>
            <person name="Li Y."/>
            <person name="Zhang J."/>
            <person name="Zhou Z."/>
            <person name="Liu J."/>
            <person name="Li X."/>
            <person name="Zhou J."/>
            <person name="Du G."/>
            <person name="Wang L."/>
            <person name="Chen J."/>
        </authorList>
    </citation>
    <scope>NUCLEOTIDE SEQUENCE [LARGE SCALE GENOMIC DNA]</scope>
    <source>
        <strain evidence="2 3">WSH-001</strain>
    </source>
</reference>